<evidence type="ECO:0000256" key="1">
    <source>
        <dbReference type="ARBA" id="ARBA00010790"/>
    </source>
</evidence>
<dbReference type="Gene3D" id="3.50.50.60">
    <property type="entry name" value="FAD/NAD(P)-binding domain"/>
    <property type="match status" value="1"/>
</dbReference>
<name>A0ABR0ESN2_ZASCE</name>
<dbReference type="InterPro" id="IPR000172">
    <property type="entry name" value="GMC_OxRdtase_N"/>
</dbReference>
<gene>
    <name evidence="6" type="ORF">PRZ48_002595</name>
</gene>
<dbReference type="EMBL" id="JAXOVC010000002">
    <property type="protein sequence ID" value="KAK4504634.1"/>
    <property type="molecule type" value="Genomic_DNA"/>
</dbReference>
<dbReference type="PANTHER" id="PTHR11552:SF138">
    <property type="entry name" value="DEHYDROGENASE PKFF-RELATED"/>
    <property type="match status" value="1"/>
</dbReference>
<dbReference type="Gene3D" id="3.30.560.10">
    <property type="entry name" value="Glucose Oxidase, domain 3"/>
    <property type="match status" value="1"/>
</dbReference>
<keyword evidence="7" id="KW-1185">Reference proteome</keyword>
<dbReference type="Pfam" id="PF00732">
    <property type="entry name" value="GMC_oxred_N"/>
    <property type="match status" value="1"/>
</dbReference>
<feature type="chain" id="PRO_5047089497" description="GMC oxidoreductase" evidence="3">
    <location>
        <begin position="20"/>
        <end position="630"/>
    </location>
</feature>
<dbReference type="InterPro" id="IPR036188">
    <property type="entry name" value="FAD/NAD-bd_sf"/>
</dbReference>
<comment type="caution">
    <text evidence="6">The sequence shown here is derived from an EMBL/GenBank/DDBJ whole genome shotgun (WGS) entry which is preliminary data.</text>
</comment>
<evidence type="ECO:0000313" key="7">
    <source>
        <dbReference type="Proteomes" id="UP001305779"/>
    </source>
</evidence>
<dbReference type="PIRSF" id="PIRSF000137">
    <property type="entry name" value="Alcohol_oxidase"/>
    <property type="match status" value="1"/>
</dbReference>
<dbReference type="InterPro" id="IPR007867">
    <property type="entry name" value="GMC_OxRtase_C"/>
</dbReference>
<keyword evidence="2" id="KW-0325">Glycoprotein</keyword>
<evidence type="ECO:0000259" key="5">
    <source>
        <dbReference type="Pfam" id="PF05199"/>
    </source>
</evidence>
<dbReference type="SUPFAM" id="SSF51905">
    <property type="entry name" value="FAD/NAD(P)-binding domain"/>
    <property type="match status" value="1"/>
</dbReference>
<evidence type="ECO:0008006" key="8">
    <source>
        <dbReference type="Google" id="ProtNLM"/>
    </source>
</evidence>
<comment type="similarity">
    <text evidence="1">Belongs to the GMC oxidoreductase family.</text>
</comment>
<dbReference type="Proteomes" id="UP001305779">
    <property type="component" value="Unassembled WGS sequence"/>
</dbReference>
<dbReference type="PANTHER" id="PTHR11552">
    <property type="entry name" value="GLUCOSE-METHANOL-CHOLINE GMC OXIDOREDUCTASE"/>
    <property type="match status" value="1"/>
</dbReference>
<evidence type="ECO:0000259" key="4">
    <source>
        <dbReference type="Pfam" id="PF00732"/>
    </source>
</evidence>
<organism evidence="6 7">
    <name type="scientific">Zasmidium cellare</name>
    <name type="common">Wine cellar mold</name>
    <name type="synonym">Racodium cellare</name>
    <dbReference type="NCBI Taxonomy" id="395010"/>
    <lineage>
        <taxon>Eukaryota</taxon>
        <taxon>Fungi</taxon>
        <taxon>Dikarya</taxon>
        <taxon>Ascomycota</taxon>
        <taxon>Pezizomycotina</taxon>
        <taxon>Dothideomycetes</taxon>
        <taxon>Dothideomycetidae</taxon>
        <taxon>Mycosphaerellales</taxon>
        <taxon>Mycosphaerellaceae</taxon>
        <taxon>Zasmidium</taxon>
    </lineage>
</organism>
<evidence type="ECO:0000313" key="6">
    <source>
        <dbReference type="EMBL" id="KAK4504634.1"/>
    </source>
</evidence>
<sequence>MQRTLRIAAFGVFLLQCCCLDNFLLAEANENGSGYQPLWSNSFGVPFVNATYDYVIVGGGTAGLAVAWKLALSGKYDVAVVEAGGFYEQDNGNGSVIPGLAPLQGLGWDSNHPAPLLIDWGFVTEPQKGLDDRSLFYARGKTLGGCSARAHGAFMRGTKGTYQKWADEVNDPSYEFDQLLPYFKNSSTLTPPNHSKRFPNGTVVYDETAYATKTPGPLQISWPNWAIPLGTWGSSGFENIGLSTSKTGFSSGVLEGHGWIPGTINPVDSHRSSSQSSFLKEAMLKTSLKVYTRAFATKILFNQTTATGIELRTEGVSYSLSARKEVILSAGVFQSPHLLMLSGVGPKEHLQSHGIPVVHDRPGVGQNLHDKTYVGTGFRVNVETSSSLDSPEYAAEAAHDFLYNQTGPLTNGPAYVAFERLPTSSLSPTAQAALQGNFSSDWPHIEYLIENGFSGNNSDYATSDPKDGYNYGTISAAISTTLSRGNVSLRSNDPLQPPVINPNYYSNPIDMELAIAAFKRVRKIWAGMANVTIGPEHYPGTAAVSTDGEIEQYIRQNSIMIWHASATCKMGSANDSMAVVDSKARVFGVERLRVVDISAIPFLPPGHPQGTVYALALKIADDVLRDAESP</sequence>
<evidence type="ECO:0000256" key="3">
    <source>
        <dbReference type="SAM" id="SignalP"/>
    </source>
</evidence>
<accession>A0ABR0ESN2</accession>
<proteinExistence type="inferred from homology"/>
<feature type="signal peptide" evidence="3">
    <location>
        <begin position="1"/>
        <end position="19"/>
    </location>
</feature>
<feature type="domain" description="Glucose-methanol-choline oxidoreductase N-terminal" evidence="4">
    <location>
        <begin position="52"/>
        <end position="371"/>
    </location>
</feature>
<feature type="domain" description="Glucose-methanol-choline oxidoreductase C-terminal" evidence="5">
    <location>
        <begin position="483"/>
        <end position="616"/>
    </location>
</feature>
<dbReference type="Pfam" id="PF05199">
    <property type="entry name" value="GMC_oxred_C"/>
    <property type="match status" value="1"/>
</dbReference>
<protein>
    <recommendedName>
        <fullName evidence="8">GMC oxidoreductase</fullName>
    </recommendedName>
</protein>
<evidence type="ECO:0000256" key="2">
    <source>
        <dbReference type="ARBA" id="ARBA00023180"/>
    </source>
</evidence>
<dbReference type="InterPro" id="IPR012132">
    <property type="entry name" value="GMC_OxRdtase"/>
</dbReference>
<dbReference type="SUPFAM" id="SSF54373">
    <property type="entry name" value="FAD-linked reductases, C-terminal domain"/>
    <property type="match status" value="1"/>
</dbReference>
<reference evidence="6 7" key="1">
    <citation type="journal article" date="2023" name="G3 (Bethesda)">
        <title>A chromosome-level genome assembly of Zasmidium syzygii isolated from banana leaves.</title>
        <authorList>
            <person name="van Westerhoven A.C."/>
            <person name="Mehrabi R."/>
            <person name="Talebi R."/>
            <person name="Steentjes M.B.F."/>
            <person name="Corcolon B."/>
            <person name="Chong P.A."/>
            <person name="Kema G.H.J."/>
            <person name="Seidl M.F."/>
        </authorList>
    </citation>
    <scope>NUCLEOTIDE SEQUENCE [LARGE SCALE GENOMIC DNA]</scope>
    <source>
        <strain evidence="6 7">P124</strain>
    </source>
</reference>
<keyword evidence="3" id="KW-0732">Signal</keyword>